<evidence type="ECO:0000313" key="3">
    <source>
        <dbReference type="Proteomes" id="UP000199473"/>
    </source>
</evidence>
<dbReference type="STRING" id="1123062.SAMN02745775_12512"/>
<evidence type="ECO:0000313" key="2">
    <source>
        <dbReference type="EMBL" id="SFL13904.1"/>
    </source>
</evidence>
<proteinExistence type="predicted"/>
<accession>A0A1I4F7M6</accession>
<feature type="transmembrane region" description="Helical" evidence="1">
    <location>
        <begin position="121"/>
        <end position="148"/>
    </location>
</feature>
<dbReference type="AlphaFoldDB" id="A0A1I4F7M6"/>
<name>A0A1I4F7M6_9PROT</name>
<dbReference type="EMBL" id="FOSQ01000025">
    <property type="protein sequence ID" value="SFL13904.1"/>
    <property type="molecule type" value="Genomic_DNA"/>
</dbReference>
<reference evidence="2 3" key="1">
    <citation type="submission" date="2016-10" db="EMBL/GenBank/DDBJ databases">
        <authorList>
            <person name="de Groot N.N."/>
        </authorList>
    </citation>
    <scope>NUCLEOTIDE SEQUENCE [LARGE SCALE GENOMIC DNA]</scope>
    <source>
        <strain evidence="2 3">DSM 19981</strain>
    </source>
</reference>
<evidence type="ECO:0000256" key="1">
    <source>
        <dbReference type="SAM" id="Phobius"/>
    </source>
</evidence>
<sequence>MTGKLSLAPAVRSGFVLIFIVLTLFGCVPPPRQPTSEEVQAAIDKYRSEILIQISDDPQWFKNLMEFKWQIEYNSQVTEQINGRIVQKPIISVWKINQTAIVPMVILSVIIMFVGMKQGCLVFFVGPAILNMAVFAVGLVAVGVRAIFSSSGLAVSWEFVWFLGFASIIILVPSALLIAASAGSVGAVVGRGISIMGRLRSNIDVAAQRRAAVARQQAAEAAHKQGQLRDMVASLASFAELLGHSPDEDRQILVRILEILNSMQEAKREGPLSEDLRSDVQLVLGKIESSGHKNSIAYNKLSFLRDAL</sequence>
<dbReference type="RefSeq" id="WP_139226232.1">
    <property type="nucleotide sequence ID" value="NZ_FOSQ01000025.1"/>
</dbReference>
<dbReference type="Proteomes" id="UP000199473">
    <property type="component" value="Unassembled WGS sequence"/>
</dbReference>
<feature type="transmembrane region" description="Helical" evidence="1">
    <location>
        <begin position="160"/>
        <end position="190"/>
    </location>
</feature>
<protein>
    <submittedName>
        <fullName evidence="2">Uncharacterized protein</fullName>
    </submittedName>
</protein>
<keyword evidence="1" id="KW-0472">Membrane</keyword>
<organism evidence="2 3">
    <name type="scientific">Falsiroseomonas stagni DSM 19981</name>
    <dbReference type="NCBI Taxonomy" id="1123062"/>
    <lineage>
        <taxon>Bacteria</taxon>
        <taxon>Pseudomonadati</taxon>
        <taxon>Pseudomonadota</taxon>
        <taxon>Alphaproteobacteria</taxon>
        <taxon>Acetobacterales</taxon>
        <taxon>Roseomonadaceae</taxon>
        <taxon>Falsiroseomonas</taxon>
    </lineage>
</organism>
<feature type="transmembrane region" description="Helical" evidence="1">
    <location>
        <begin position="96"/>
        <end position="114"/>
    </location>
</feature>
<keyword evidence="1" id="KW-0812">Transmembrane</keyword>
<dbReference type="PROSITE" id="PS51257">
    <property type="entry name" value="PROKAR_LIPOPROTEIN"/>
    <property type="match status" value="1"/>
</dbReference>
<gene>
    <name evidence="2" type="ORF">SAMN02745775_12512</name>
</gene>
<keyword evidence="1" id="KW-1133">Transmembrane helix</keyword>
<feature type="transmembrane region" description="Helical" evidence="1">
    <location>
        <begin position="7"/>
        <end position="26"/>
    </location>
</feature>
<keyword evidence="3" id="KW-1185">Reference proteome</keyword>